<proteinExistence type="predicted"/>
<evidence type="ECO:0000313" key="2">
    <source>
        <dbReference type="Proteomes" id="UP000070516"/>
    </source>
</evidence>
<name>A0A127I4U4_PSEAZ</name>
<accession>A0A127I4U4</accession>
<gene>
    <name evidence="1" type="ORF">AYR47_27755</name>
</gene>
<dbReference type="Proteomes" id="UP000070516">
    <property type="component" value="Chromosome"/>
</dbReference>
<evidence type="ECO:0000313" key="1">
    <source>
        <dbReference type="EMBL" id="AMN81866.1"/>
    </source>
</evidence>
<dbReference type="EMBL" id="CP014546">
    <property type="protein sequence ID" value="AMN81866.1"/>
    <property type="molecule type" value="Genomic_DNA"/>
</dbReference>
<organism evidence="1 2">
    <name type="scientific">Pseudomonas azotoformans</name>
    <dbReference type="NCBI Taxonomy" id="47878"/>
    <lineage>
        <taxon>Bacteria</taxon>
        <taxon>Pseudomonadati</taxon>
        <taxon>Pseudomonadota</taxon>
        <taxon>Gammaproteobacteria</taxon>
        <taxon>Pseudomonadales</taxon>
        <taxon>Pseudomonadaceae</taxon>
        <taxon>Pseudomonas</taxon>
    </lineage>
</organism>
<dbReference type="AlphaFoldDB" id="A0A127I4U4"/>
<reference evidence="1 2" key="1">
    <citation type="submission" date="2016-02" db="EMBL/GenBank/DDBJ databases">
        <title>Complete genome sequence of Pseudomonas azotoformans S4.</title>
        <authorList>
            <person name="Fang Y."/>
            <person name="Wu L."/>
            <person name="Feng G."/>
        </authorList>
    </citation>
    <scope>NUCLEOTIDE SEQUENCE [LARGE SCALE GENOMIC DNA]</scope>
    <source>
        <strain evidence="1 2">S4</strain>
    </source>
</reference>
<sequence length="225" mass="25210">MASKAFDACKLQFSSRDDHAQPHCRFHLGGFVGNTGDISGIHLTFSDEKHLSDLTAAASTLEQLIHHELVHFFQIHLCGREPFEYLPKWFYEGMAVALSGQGLIARNSHMDTDYRRFGGKSGWERFYLMNQHRDLDFSKPPFDALYDSWGALFIFAVSEQPNIFPNHAVTGSDGFLQAAVGDAERAKAIAILETAASSGFEAALKKHTHRAQMLESDFREFLAPD</sequence>
<dbReference type="KEGG" id="pazo:AYR47_27755"/>
<protein>
    <submittedName>
        <fullName evidence="1">Uncharacterized protein</fullName>
    </submittedName>
</protein>